<evidence type="ECO:0000313" key="2">
    <source>
        <dbReference type="Proteomes" id="UP000191663"/>
    </source>
</evidence>
<evidence type="ECO:0000313" key="1">
    <source>
        <dbReference type="EMBL" id="OPX18036.1"/>
    </source>
</evidence>
<gene>
    <name evidence="1" type="ORF">BXT86_03250</name>
</gene>
<name>A0A1V4QH37_UNCW3</name>
<dbReference type="AlphaFoldDB" id="A0A1V4QH37"/>
<dbReference type="EMBL" id="MUKB01000047">
    <property type="protein sequence ID" value="OPX18036.1"/>
    <property type="molecule type" value="Genomic_DNA"/>
</dbReference>
<proteinExistence type="predicted"/>
<organism evidence="1 2">
    <name type="scientific">candidate division WOR-3 bacterium 4484_100</name>
    <dbReference type="NCBI Taxonomy" id="1936077"/>
    <lineage>
        <taxon>Bacteria</taxon>
        <taxon>Bacteria division WOR-3</taxon>
    </lineage>
</organism>
<accession>A0A1V4QH37</accession>
<reference evidence="2" key="1">
    <citation type="submission" date="2017-01" db="EMBL/GenBank/DDBJ databases">
        <title>Novel pathways for hydrocarbon cycling and metabolic interdependencies in hydrothermal sediment communities.</title>
        <authorList>
            <person name="Dombrowski N."/>
            <person name="Seitz K."/>
            <person name="Teske A."/>
            <person name="Baker B."/>
        </authorList>
    </citation>
    <scope>NUCLEOTIDE SEQUENCE [LARGE SCALE GENOMIC DNA]</scope>
</reference>
<dbReference type="Proteomes" id="UP000191663">
    <property type="component" value="Unassembled WGS sequence"/>
</dbReference>
<sequence length="76" mass="8594">MVSLVFLVSLLEKIETLKQVQGDKERNDTELLQHRVRGDILFYSEIRNGVLVILTFTADRDGLRAGKDIAEGVPPR</sequence>
<comment type="caution">
    <text evidence="1">The sequence shown here is derived from an EMBL/GenBank/DDBJ whole genome shotgun (WGS) entry which is preliminary data.</text>
</comment>
<protein>
    <submittedName>
        <fullName evidence="1">Uncharacterized protein</fullName>
    </submittedName>
</protein>